<reference evidence="2" key="1">
    <citation type="submission" date="2022-01" db="EMBL/GenBank/DDBJ databases">
        <title>Paenibacillus spongiae sp. nov., isolated from marine sponge.</title>
        <authorList>
            <person name="Li Z."/>
            <person name="Zhang M."/>
        </authorList>
    </citation>
    <scope>NUCLEOTIDE SEQUENCE</scope>
    <source>
        <strain evidence="2">PHS-Z3</strain>
    </source>
</reference>
<accession>A0ABY5SJZ7</accession>
<dbReference type="CDD" id="cd01293">
    <property type="entry name" value="Bact_CD"/>
    <property type="match status" value="1"/>
</dbReference>
<protein>
    <submittedName>
        <fullName evidence="2">Amidohydrolase family protein</fullName>
    </submittedName>
</protein>
<dbReference type="EMBL" id="CP091430">
    <property type="protein sequence ID" value="UVI32928.1"/>
    <property type="molecule type" value="Genomic_DNA"/>
</dbReference>
<gene>
    <name evidence="2" type="ORF">L1F29_14300</name>
</gene>
<dbReference type="Gene3D" id="2.30.40.10">
    <property type="entry name" value="Urease, subunit C, domain 1"/>
    <property type="match status" value="1"/>
</dbReference>
<dbReference type="RefSeq" id="WP_258388979.1">
    <property type="nucleotide sequence ID" value="NZ_CP091430.1"/>
</dbReference>
<feature type="domain" description="Amidohydrolase 3" evidence="1">
    <location>
        <begin position="178"/>
        <end position="401"/>
    </location>
</feature>
<dbReference type="SUPFAM" id="SSF51338">
    <property type="entry name" value="Composite domain of metallo-dependent hydrolases"/>
    <property type="match status" value="1"/>
</dbReference>
<keyword evidence="3" id="KW-1185">Reference proteome</keyword>
<dbReference type="InterPro" id="IPR011059">
    <property type="entry name" value="Metal-dep_hydrolase_composite"/>
</dbReference>
<dbReference type="NCBIfam" id="NF005312">
    <property type="entry name" value="PRK06846.1"/>
    <property type="match status" value="1"/>
</dbReference>
<dbReference type="SUPFAM" id="SSF51556">
    <property type="entry name" value="Metallo-dependent hydrolases"/>
    <property type="match status" value="1"/>
</dbReference>
<proteinExistence type="predicted"/>
<dbReference type="Proteomes" id="UP001057877">
    <property type="component" value="Chromosome"/>
</dbReference>
<dbReference type="Pfam" id="PF07969">
    <property type="entry name" value="Amidohydro_3"/>
    <property type="match status" value="1"/>
</dbReference>
<evidence type="ECO:0000259" key="1">
    <source>
        <dbReference type="Pfam" id="PF07969"/>
    </source>
</evidence>
<name>A0ABY5SJZ7_9BACL</name>
<evidence type="ECO:0000313" key="2">
    <source>
        <dbReference type="EMBL" id="UVI32928.1"/>
    </source>
</evidence>
<dbReference type="InterPro" id="IPR013108">
    <property type="entry name" value="Amidohydro_3"/>
</dbReference>
<sequence length="412" mass="45554">MQTSTYWLTNVRLESGYRYDEGIIAGTETEACHLLIEEGKITRILSAAQAVDTELPVQDAKGLLALPPFKEMHNHLDKTYLGGPWRSCTPVKNLVERLDLEAKELPVLLKTMKERAELLLTLFVASGVNHVRTHVNIDPYIGLKNLEYVRQALEQFQDKLTYEIVAFPQHGLLREQVPGLMRQAMREGATLVGGLDPAGIDNRIEASLNQMMDIAVETGADIDMHLHDPGHLGWYTMMKLSDLTREAGWQGRVAVSHAFAMGEVPDERAEELAEVLAELGISIMSTAPINRPIPPVPLLRDKGVAVALGCDGFYDSWAPFGNGDVLEKAWRLSERYRWVDELSLSQALGFITGGVTPLNRDGQRVWPNVGDEASMVFADASCTAEVVARRASRPAVMYKGKLVSGSFDSKSD</sequence>
<evidence type="ECO:0000313" key="3">
    <source>
        <dbReference type="Proteomes" id="UP001057877"/>
    </source>
</evidence>
<dbReference type="InterPro" id="IPR052349">
    <property type="entry name" value="Metallo-hydrolase_Enzymes"/>
</dbReference>
<dbReference type="PANTHER" id="PTHR32027:SF9">
    <property type="entry name" value="BLL3847 PROTEIN"/>
    <property type="match status" value="1"/>
</dbReference>
<dbReference type="Gene3D" id="3.20.20.140">
    <property type="entry name" value="Metal-dependent hydrolases"/>
    <property type="match status" value="1"/>
</dbReference>
<dbReference type="PANTHER" id="PTHR32027">
    <property type="entry name" value="CYTOSINE DEAMINASE"/>
    <property type="match status" value="1"/>
</dbReference>
<organism evidence="2 3">
    <name type="scientific">Paenibacillus spongiae</name>
    <dbReference type="NCBI Taxonomy" id="2909671"/>
    <lineage>
        <taxon>Bacteria</taxon>
        <taxon>Bacillati</taxon>
        <taxon>Bacillota</taxon>
        <taxon>Bacilli</taxon>
        <taxon>Bacillales</taxon>
        <taxon>Paenibacillaceae</taxon>
        <taxon>Paenibacillus</taxon>
    </lineage>
</organism>
<dbReference type="InterPro" id="IPR032466">
    <property type="entry name" value="Metal_Hydrolase"/>
</dbReference>